<evidence type="ECO:0000313" key="2">
    <source>
        <dbReference type="Proteomes" id="UP001412239"/>
    </source>
</evidence>
<gene>
    <name evidence="1" type="ORF">GSTUAT00002703001</name>
</gene>
<keyword evidence="2" id="KW-1185">Reference proteome</keyword>
<evidence type="ECO:0000313" key="1">
    <source>
        <dbReference type="EMBL" id="CUS13189.1"/>
    </source>
</evidence>
<name>A0A292Q053_9PEZI</name>
<organism evidence="1 2">
    <name type="scientific">Tuber aestivum</name>
    <name type="common">summer truffle</name>
    <dbReference type="NCBI Taxonomy" id="59557"/>
    <lineage>
        <taxon>Eukaryota</taxon>
        <taxon>Fungi</taxon>
        <taxon>Dikarya</taxon>
        <taxon>Ascomycota</taxon>
        <taxon>Pezizomycotina</taxon>
        <taxon>Pezizomycetes</taxon>
        <taxon>Pezizales</taxon>
        <taxon>Tuberaceae</taxon>
        <taxon>Tuber</taxon>
    </lineage>
</organism>
<protein>
    <submittedName>
        <fullName evidence="1">Uncharacterized protein</fullName>
    </submittedName>
</protein>
<dbReference type="EMBL" id="LN890977">
    <property type="protein sequence ID" value="CUS13189.1"/>
    <property type="molecule type" value="Genomic_DNA"/>
</dbReference>
<dbReference type="Proteomes" id="UP001412239">
    <property type="component" value="Unassembled WGS sequence"/>
</dbReference>
<accession>A0A292Q053</accession>
<proteinExistence type="predicted"/>
<reference evidence="1" key="1">
    <citation type="submission" date="2015-10" db="EMBL/GenBank/DDBJ databases">
        <authorList>
            <person name="Regsiter A."/>
            <person name="william w."/>
        </authorList>
    </citation>
    <scope>NUCLEOTIDE SEQUENCE</scope>
    <source>
        <strain evidence="1">Montdore</strain>
    </source>
</reference>
<dbReference type="AlphaFoldDB" id="A0A292Q053"/>
<sequence>MDTRTEEELQASQTPNPEKYYHSGLGLHLSFPVGAIERASLLDTFRQVAKPPKRDPVLHLLAKEEGTPKGAKISKMEETRGGEFERGIHFSPFERKWEEGEILCNLE</sequence>